<protein>
    <recommendedName>
        <fullName evidence="2">Glycosyl transferase</fullName>
    </recommendedName>
</protein>
<proteinExistence type="predicted"/>
<feature type="non-terminal residue" evidence="1">
    <location>
        <position position="124"/>
    </location>
</feature>
<dbReference type="AlphaFoldDB" id="A0A382FHQ6"/>
<gene>
    <name evidence="1" type="ORF">METZ01_LOCUS214996</name>
</gene>
<name>A0A382FHQ6_9ZZZZ</name>
<accession>A0A382FHQ6</accession>
<dbReference type="InterPro" id="IPR029044">
    <property type="entry name" value="Nucleotide-diphossugar_trans"/>
</dbReference>
<sequence length="124" mass="13713">VADFFQNGVIATLHDLGRRPTADLEQELKFWSTDQPMSLVIPCLMSDLDSPALQRIVDQLAAVSYLDEVVIGLDRAGAGDFTRARKTFSRLGQHHRVLWNDGPRLTAIRDELEAHGLSTGQSGK</sequence>
<reference evidence="1" key="1">
    <citation type="submission" date="2018-05" db="EMBL/GenBank/DDBJ databases">
        <authorList>
            <person name="Lanie J.A."/>
            <person name="Ng W.-L."/>
            <person name="Kazmierczak K.M."/>
            <person name="Andrzejewski T.M."/>
            <person name="Davidsen T.M."/>
            <person name="Wayne K.J."/>
            <person name="Tettelin H."/>
            <person name="Glass J.I."/>
            <person name="Rusch D."/>
            <person name="Podicherti R."/>
            <person name="Tsui H.-C.T."/>
            <person name="Winkler M.E."/>
        </authorList>
    </citation>
    <scope>NUCLEOTIDE SEQUENCE</scope>
</reference>
<organism evidence="1">
    <name type="scientific">marine metagenome</name>
    <dbReference type="NCBI Taxonomy" id="408172"/>
    <lineage>
        <taxon>unclassified sequences</taxon>
        <taxon>metagenomes</taxon>
        <taxon>ecological metagenomes</taxon>
    </lineage>
</organism>
<evidence type="ECO:0008006" key="2">
    <source>
        <dbReference type="Google" id="ProtNLM"/>
    </source>
</evidence>
<feature type="non-terminal residue" evidence="1">
    <location>
        <position position="1"/>
    </location>
</feature>
<dbReference type="EMBL" id="UINC01049862">
    <property type="protein sequence ID" value="SVB62142.1"/>
    <property type="molecule type" value="Genomic_DNA"/>
</dbReference>
<dbReference type="SUPFAM" id="SSF53448">
    <property type="entry name" value="Nucleotide-diphospho-sugar transferases"/>
    <property type="match status" value="1"/>
</dbReference>
<evidence type="ECO:0000313" key="1">
    <source>
        <dbReference type="EMBL" id="SVB62142.1"/>
    </source>
</evidence>